<feature type="coiled-coil region" evidence="1">
    <location>
        <begin position="148"/>
        <end position="186"/>
    </location>
</feature>
<dbReference type="Proteomes" id="UP000551878">
    <property type="component" value="Unassembled WGS sequence"/>
</dbReference>
<dbReference type="SUPFAM" id="SSF56954">
    <property type="entry name" value="Outer membrane efflux proteins (OEP)"/>
    <property type="match status" value="1"/>
</dbReference>
<gene>
    <name evidence="4" type="ORF">HNQ41_001678</name>
</gene>
<protein>
    <submittedName>
        <fullName evidence="4">Multidrug efflux pump subunit AcrA (Membrane-fusion protein)</fullName>
    </submittedName>
</protein>
<comment type="caution">
    <text evidence="4">The sequence shown here is derived from an EMBL/GenBank/DDBJ whole genome shotgun (WGS) entry which is preliminary data.</text>
</comment>
<dbReference type="AlphaFoldDB" id="A0A840QQ76"/>
<keyword evidence="5" id="KW-1185">Reference proteome</keyword>
<evidence type="ECO:0000256" key="3">
    <source>
        <dbReference type="SAM" id="SignalP"/>
    </source>
</evidence>
<keyword evidence="3" id="KW-0732">Signal</keyword>
<evidence type="ECO:0000313" key="5">
    <source>
        <dbReference type="Proteomes" id="UP000551878"/>
    </source>
</evidence>
<organism evidence="4 5">
    <name type="scientific">Texcoconibacillus texcoconensis</name>
    <dbReference type="NCBI Taxonomy" id="1095777"/>
    <lineage>
        <taxon>Bacteria</taxon>
        <taxon>Bacillati</taxon>
        <taxon>Bacillota</taxon>
        <taxon>Bacilli</taxon>
        <taxon>Bacillales</taxon>
        <taxon>Bacillaceae</taxon>
        <taxon>Texcoconibacillus</taxon>
    </lineage>
</organism>
<evidence type="ECO:0000256" key="1">
    <source>
        <dbReference type="SAM" id="Coils"/>
    </source>
</evidence>
<dbReference type="GO" id="GO:0015562">
    <property type="term" value="F:efflux transmembrane transporter activity"/>
    <property type="evidence" value="ECO:0007669"/>
    <property type="project" value="InterPro"/>
</dbReference>
<feature type="chain" id="PRO_5032916360" evidence="3">
    <location>
        <begin position="22"/>
        <end position="483"/>
    </location>
</feature>
<feature type="signal peptide" evidence="3">
    <location>
        <begin position="1"/>
        <end position="21"/>
    </location>
</feature>
<reference evidence="4 5" key="1">
    <citation type="submission" date="2020-08" db="EMBL/GenBank/DDBJ databases">
        <title>Genomic Encyclopedia of Type Strains, Phase IV (KMG-IV): sequencing the most valuable type-strain genomes for metagenomic binning, comparative biology and taxonomic classification.</title>
        <authorList>
            <person name="Goeker M."/>
        </authorList>
    </citation>
    <scope>NUCLEOTIDE SEQUENCE [LARGE SCALE GENOMIC DNA]</scope>
    <source>
        <strain evidence="4 5">DSM 24696</strain>
    </source>
</reference>
<dbReference type="RefSeq" id="WP_184663935.1">
    <property type="nucleotide sequence ID" value="NZ_JACHHB010000006.1"/>
</dbReference>
<dbReference type="EMBL" id="JACHHB010000006">
    <property type="protein sequence ID" value="MBB5173491.1"/>
    <property type="molecule type" value="Genomic_DNA"/>
</dbReference>
<keyword evidence="1" id="KW-0175">Coiled coil</keyword>
<feature type="coiled-coil region" evidence="1">
    <location>
        <begin position="311"/>
        <end position="423"/>
    </location>
</feature>
<feature type="region of interest" description="Disordered" evidence="2">
    <location>
        <begin position="448"/>
        <end position="483"/>
    </location>
</feature>
<name>A0A840QQ76_9BACI</name>
<evidence type="ECO:0000313" key="4">
    <source>
        <dbReference type="EMBL" id="MBB5173491.1"/>
    </source>
</evidence>
<sequence length="483" mass="54755">MKRIAIPLLAGMLFVPSIVVASETDENETDKKDGPVNNGKLNIDDLVDHAFEDETTLTILDLQYEIMRNSIGKMEDELDDLEDTDPSDEIGEIDEGLLPTDESEIREEIEDQFSDLDENIPDFLIDLQIEQMVQTQLQINATLNGFIEAQMEQEVSQMEDQLDDARDQLEDQLEDLEHQQQQFFFQRRDAELGIELMVRGAFIEAYMQQEQVELLTNMDEQMDREKEQAELMYELGFTSTHEYEGMLDQFADITDERTSAEEDLERTIARMSLEYGFDYGEDLTFEKPDIGDIEEIEKEDIDDLIDGSYEVVQAKEDIKRQEDIIDDASGDEEVGAMLELDILEEELEQQKLDLENDIRDIYASVDDAIDDIESAESDIESFERDLDMAKAEYHLGLISKHELDQKENERQELDMQLDSAKIAYYMAVQQVEAMEDGYIQAPMDGGMGGDISTGSMPSMDSPDASGGADMSAPNMGGVPGGIS</sequence>
<dbReference type="Gene3D" id="1.20.1600.10">
    <property type="entry name" value="Outer membrane efflux proteins (OEP)"/>
    <property type="match status" value="2"/>
</dbReference>
<accession>A0A840QQ76</accession>
<proteinExistence type="predicted"/>
<evidence type="ECO:0000256" key="2">
    <source>
        <dbReference type="SAM" id="MobiDB-lite"/>
    </source>
</evidence>